<dbReference type="PANTHER" id="PTHR35719">
    <property type="entry name" value="OS01G0680600 PROTEIN"/>
    <property type="match status" value="1"/>
</dbReference>
<feature type="region of interest" description="Disordered" evidence="1">
    <location>
        <begin position="1"/>
        <end position="38"/>
    </location>
</feature>
<evidence type="ECO:0000256" key="1">
    <source>
        <dbReference type="SAM" id="MobiDB-lite"/>
    </source>
</evidence>
<gene>
    <name evidence="2" type="ORF">FSB_LOCUS13478</name>
</gene>
<protein>
    <submittedName>
        <fullName evidence="2">Uncharacterized protein</fullName>
    </submittedName>
</protein>
<feature type="compositionally biased region" description="Basic residues" evidence="1">
    <location>
        <begin position="174"/>
        <end position="186"/>
    </location>
</feature>
<evidence type="ECO:0000313" key="2">
    <source>
        <dbReference type="EMBL" id="SPC85596.1"/>
    </source>
</evidence>
<dbReference type="EMBL" id="OIVN01000789">
    <property type="protein sequence ID" value="SPC85596.1"/>
    <property type="molecule type" value="Genomic_DNA"/>
</dbReference>
<name>A0A2N9F3P9_FAGSY</name>
<feature type="compositionally biased region" description="Polar residues" evidence="1">
    <location>
        <begin position="1"/>
        <end position="16"/>
    </location>
</feature>
<dbReference type="AlphaFoldDB" id="A0A2N9F3P9"/>
<dbReference type="PANTHER" id="PTHR35719:SF2">
    <property type="entry name" value="ABC TRANSMEMBRANE TYPE-1 DOMAIN-CONTAINING PROTEIN"/>
    <property type="match status" value="1"/>
</dbReference>
<reference evidence="2" key="1">
    <citation type="submission" date="2018-02" db="EMBL/GenBank/DDBJ databases">
        <authorList>
            <person name="Cohen D.B."/>
            <person name="Kent A.D."/>
        </authorList>
    </citation>
    <scope>NUCLEOTIDE SEQUENCE</scope>
</reference>
<accession>A0A2N9F3P9</accession>
<sequence length="298" mass="33697">MKAQLLTLTQPPSSIVTRHRHPHPPKTSPPHLYSPFRRSSTSTCYRRWDSNAETQRFNFNDRQQDDEEEEDEEDGGSEFGFGGRWKKNKKRRWWSDDSSSSSEMEEGPGGIFEQAIDSIWIFKVFRSYGWALPVIIASLLLASGPKAFLMALALPLGQSALSLAFEKLWGKTQSRPKRRSRMKRKPPASTASSFEMGAEEQGESQETRKGKVGYQSWVVGNDGSVSNGARDAPKFGGWDDLDRSRSAWRASRMTGGSQKTPTEKGKLSRRVRKSDTPLLLRMLIAVFPFLGSWTKLLY</sequence>
<feature type="region of interest" description="Disordered" evidence="1">
    <location>
        <begin position="174"/>
        <end position="210"/>
    </location>
</feature>
<feature type="region of interest" description="Disordered" evidence="1">
    <location>
        <begin position="247"/>
        <end position="270"/>
    </location>
</feature>
<feature type="compositionally biased region" description="Acidic residues" evidence="1">
    <location>
        <begin position="64"/>
        <end position="76"/>
    </location>
</feature>
<proteinExistence type="predicted"/>
<feature type="region of interest" description="Disordered" evidence="1">
    <location>
        <begin position="55"/>
        <end position="81"/>
    </location>
</feature>
<organism evidence="2">
    <name type="scientific">Fagus sylvatica</name>
    <name type="common">Beechnut</name>
    <dbReference type="NCBI Taxonomy" id="28930"/>
    <lineage>
        <taxon>Eukaryota</taxon>
        <taxon>Viridiplantae</taxon>
        <taxon>Streptophyta</taxon>
        <taxon>Embryophyta</taxon>
        <taxon>Tracheophyta</taxon>
        <taxon>Spermatophyta</taxon>
        <taxon>Magnoliopsida</taxon>
        <taxon>eudicotyledons</taxon>
        <taxon>Gunneridae</taxon>
        <taxon>Pentapetalae</taxon>
        <taxon>rosids</taxon>
        <taxon>fabids</taxon>
        <taxon>Fagales</taxon>
        <taxon>Fagaceae</taxon>
        <taxon>Fagus</taxon>
    </lineage>
</organism>